<evidence type="ECO:0000313" key="5">
    <source>
        <dbReference type="Proteomes" id="UP000320475"/>
    </source>
</evidence>
<name>A0A507DMB8_9FUNG</name>
<feature type="region of interest" description="Disordered" evidence="1">
    <location>
        <begin position="1"/>
        <end position="29"/>
    </location>
</feature>
<organism evidence="3 4">
    <name type="scientific">Synchytrium endobioticum</name>
    <dbReference type="NCBI Taxonomy" id="286115"/>
    <lineage>
        <taxon>Eukaryota</taxon>
        <taxon>Fungi</taxon>
        <taxon>Fungi incertae sedis</taxon>
        <taxon>Chytridiomycota</taxon>
        <taxon>Chytridiomycota incertae sedis</taxon>
        <taxon>Chytridiomycetes</taxon>
        <taxon>Synchytriales</taxon>
        <taxon>Synchytriaceae</taxon>
        <taxon>Synchytrium</taxon>
    </lineage>
</organism>
<sequence length="266" mass="28669">MNGNAQNTASQDHHTHPSQQPNGYANAAALGDQGNDLAGRLSDMLSSQIKSTMDYASVKAAATKIFVENKVNGAVDLSRGIAQKVDEIPVVHKTTSYVSSMIYGTMSHLFAITNYIKDTTTSAITTVNSAVKVTTSKASNVVTSSVSAYRQMAYNKATQVRDQGVSLAHKYLPTPIYDLGCKFVSDPVSTTRQRLPSEVVRFGDRAADVGMICYGMARDVSGMTKSNIDAVRNEALKKAAEAKKMAEDNLNWGMQTIGLCKKAKEE</sequence>
<keyword evidence="4" id="KW-1185">Reference proteome</keyword>
<dbReference type="AlphaFoldDB" id="A0A507DMB8"/>
<evidence type="ECO:0000313" key="3">
    <source>
        <dbReference type="EMBL" id="TPX52561.1"/>
    </source>
</evidence>
<dbReference type="EMBL" id="QEAM01000198">
    <property type="protein sequence ID" value="TPX44094.1"/>
    <property type="molecule type" value="Genomic_DNA"/>
</dbReference>
<dbReference type="Proteomes" id="UP000317494">
    <property type="component" value="Unassembled WGS sequence"/>
</dbReference>
<gene>
    <name evidence="2" type="ORF">SeLEV6574_g04716</name>
    <name evidence="3" type="ORF">SeMB42_g01341</name>
</gene>
<proteinExistence type="predicted"/>
<comment type="caution">
    <text evidence="3">The sequence shown here is derived from an EMBL/GenBank/DDBJ whole genome shotgun (WGS) entry which is preliminary data.</text>
</comment>
<evidence type="ECO:0000313" key="4">
    <source>
        <dbReference type="Proteomes" id="UP000317494"/>
    </source>
</evidence>
<evidence type="ECO:0000256" key="1">
    <source>
        <dbReference type="SAM" id="MobiDB-lite"/>
    </source>
</evidence>
<dbReference type="EMBL" id="QEAN01000033">
    <property type="protein sequence ID" value="TPX52561.1"/>
    <property type="molecule type" value="Genomic_DNA"/>
</dbReference>
<dbReference type="Proteomes" id="UP000320475">
    <property type="component" value="Unassembled WGS sequence"/>
</dbReference>
<evidence type="ECO:0000313" key="2">
    <source>
        <dbReference type="EMBL" id="TPX44094.1"/>
    </source>
</evidence>
<dbReference type="VEuPathDB" id="FungiDB:SeMB42_g01341"/>
<feature type="compositionally biased region" description="Polar residues" evidence="1">
    <location>
        <begin position="1"/>
        <end position="10"/>
    </location>
</feature>
<protein>
    <submittedName>
        <fullName evidence="3">Uncharacterized protein</fullName>
    </submittedName>
</protein>
<reference evidence="4 5" key="1">
    <citation type="journal article" date="2019" name="Sci. Rep.">
        <title>Comparative genomics of chytrid fungi reveal insights into the obligate biotrophic and pathogenic lifestyle of Synchytrium endobioticum.</title>
        <authorList>
            <person name="van de Vossenberg B.T.L.H."/>
            <person name="Warris S."/>
            <person name="Nguyen H.D.T."/>
            <person name="van Gent-Pelzer M.P.E."/>
            <person name="Joly D.L."/>
            <person name="van de Geest H.C."/>
            <person name="Bonants P.J.M."/>
            <person name="Smith D.S."/>
            <person name="Levesque C.A."/>
            <person name="van der Lee T.A.J."/>
        </authorList>
    </citation>
    <scope>NUCLEOTIDE SEQUENCE [LARGE SCALE GENOMIC DNA]</scope>
    <source>
        <strain evidence="2 5">LEV6574</strain>
        <strain evidence="3 4">MB42</strain>
    </source>
</reference>
<accession>A0A507DMB8</accession>